<protein>
    <recommendedName>
        <fullName evidence="3">CTP synthase</fullName>
    </recommendedName>
</protein>
<organism evidence="1 2">
    <name type="scientific">Bifidobacterium crudilactis</name>
    <dbReference type="NCBI Taxonomy" id="327277"/>
    <lineage>
        <taxon>Bacteria</taxon>
        <taxon>Bacillati</taxon>
        <taxon>Actinomycetota</taxon>
        <taxon>Actinomycetes</taxon>
        <taxon>Bifidobacteriales</taxon>
        <taxon>Bifidobacteriaceae</taxon>
        <taxon>Bifidobacterium</taxon>
    </lineage>
</organism>
<comment type="caution">
    <text evidence="1">The sequence shown here is derived from an EMBL/GenBank/DDBJ whole genome shotgun (WGS) entry which is preliminary data.</text>
</comment>
<name>A0A971CZ10_9BIFI</name>
<dbReference type="Proteomes" id="UP000767327">
    <property type="component" value="Unassembled WGS sequence"/>
</dbReference>
<proteinExistence type="predicted"/>
<dbReference type="RefSeq" id="WP_273173583.1">
    <property type="nucleotide sequence ID" value="NZ_JAAXZR010000019.1"/>
</dbReference>
<accession>A0A971CZ10</accession>
<dbReference type="AlphaFoldDB" id="A0A971CZ10"/>
<evidence type="ECO:0000313" key="1">
    <source>
        <dbReference type="EMBL" id="NLT79648.1"/>
    </source>
</evidence>
<gene>
    <name evidence="1" type="ORF">GXW98_05115</name>
</gene>
<evidence type="ECO:0008006" key="3">
    <source>
        <dbReference type="Google" id="ProtNLM"/>
    </source>
</evidence>
<reference evidence="1" key="2">
    <citation type="submission" date="2020-01" db="EMBL/GenBank/DDBJ databases">
        <authorList>
            <person name="Campanaro S."/>
        </authorList>
    </citation>
    <scope>NUCLEOTIDE SEQUENCE</scope>
    <source>
        <strain evidence="1">AS01afH2WH_6</strain>
    </source>
</reference>
<reference evidence="1" key="1">
    <citation type="journal article" date="2020" name="Biotechnol. Biofuels">
        <title>New insights from the biogas microbiome by comprehensive genome-resolved metagenomics of nearly 1600 species originating from multiple anaerobic digesters.</title>
        <authorList>
            <person name="Campanaro S."/>
            <person name="Treu L."/>
            <person name="Rodriguez-R L.M."/>
            <person name="Kovalovszki A."/>
            <person name="Ziels R.M."/>
            <person name="Maus I."/>
            <person name="Zhu X."/>
            <person name="Kougias P.G."/>
            <person name="Basile A."/>
            <person name="Luo G."/>
            <person name="Schluter A."/>
            <person name="Konstantinidis K.T."/>
            <person name="Angelidaki I."/>
        </authorList>
    </citation>
    <scope>NUCLEOTIDE SEQUENCE</scope>
    <source>
        <strain evidence="1">AS01afH2WH_6</strain>
    </source>
</reference>
<sequence>MDKWDKLEVKLRIAKHERLCLSGETHSEQIALRLRKRQGYLEEPYPNMYVVREWWEQLDPHNQSLTVIRSLGAKHPDWVFCSLSAACIYGFEHAYRLHRGLVHIATTGSTNRCHAPQLRPHYIPASQLHVESLYGIRLTSPLRTVFDCGREYDFVSALPIVDSALARDAVLHDDLIEYCETPKRGRGRARALKVARAADPLSENGGESMCRAVIIEQGFQAPELQVEIIDPVEAGKRYRTDFLWELPDGKRIVGEYDGKQKYLDRAMTGDAHAGEVILEERNREQRIKLAGISDIIRFDFSDIINPTNMVKKLELFNIPRQHPSSAKITALQGQLFGRKSR</sequence>
<evidence type="ECO:0000313" key="2">
    <source>
        <dbReference type="Proteomes" id="UP000767327"/>
    </source>
</evidence>
<dbReference type="EMBL" id="JAAXZR010000019">
    <property type="protein sequence ID" value="NLT79648.1"/>
    <property type="molecule type" value="Genomic_DNA"/>
</dbReference>